<evidence type="ECO:0000313" key="4">
    <source>
        <dbReference type="EMBL" id="KMK13724.1"/>
    </source>
</evidence>
<dbReference type="Proteomes" id="UP000036196">
    <property type="component" value="Unassembled WGS sequence"/>
</dbReference>
<dbReference type="InterPro" id="IPR049492">
    <property type="entry name" value="BD-FAE-like_dom"/>
</dbReference>
<feature type="chain" id="PRO_5005262488" evidence="2">
    <location>
        <begin position="27"/>
        <end position="346"/>
    </location>
</feature>
<dbReference type="Pfam" id="PF20434">
    <property type="entry name" value="BD-FAE"/>
    <property type="match status" value="1"/>
</dbReference>
<feature type="domain" description="BD-FAE-like" evidence="3">
    <location>
        <begin position="73"/>
        <end position="287"/>
    </location>
</feature>
<accession>A0A0J5L652</accession>
<dbReference type="Gene3D" id="3.40.50.1820">
    <property type="entry name" value="alpha/beta hydrolase"/>
    <property type="match status" value="1"/>
</dbReference>
<dbReference type="RefSeq" id="WP_048279021.1">
    <property type="nucleotide sequence ID" value="NZ_LDZF01000010.1"/>
</dbReference>
<dbReference type="STRING" id="61647.LG71_00720"/>
<proteinExistence type="predicted"/>
<dbReference type="GO" id="GO:0016787">
    <property type="term" value="F:hydrolase activity"/>
    <property type="evidence" value="ECO:0007669"/>
    <property type="project" value="UniProtKB-KW"/>
</dbReference>
<organism evidence="4 5">
    <name type="scientific">Pluralibacter gergoviae</name>
    <name type="common">Enterobacter gergoviae</name>
    <dbReference type="NCBI Taxonomy" id="61647"/>
    <lineage>
        <taxon>Bacteria</taxon>
        <taxon>Pseudomonadati</taxon>
        <taxon>Pseudomonadota</taxon>
        <taxon>Gammaproteobacteria</taxon>
        <taxon>Enterobacterales</taxon>
        <taxon>Enterobacteriaceae</taxon>
        <taxon>Pluralibacter</taxon>
    </lineage>
</organism>
<evidence type="ECO:0000259" key="3">
    <source>
        <dbReference type="Pfam" id="PF20434"/>
    </source>
</evidence>
<reference evidence="4 5" key="1">
    <citation type="submission" date="2015-05" db="EMBL/GenBank/DDBJ databases">
        <title>Genome sequences of Pluralibacter gergoviae.</title>
        <authorList>
            <person name="Greninger A.L."/>
            <person name="Miller S."/>
        </authorList>
    </citation>
    <scope>NUCLEOTIDE SEQUENCE [LARGE SCALE GENOMIC DNA]</scope>
    <source>
        <strain evidence="4 5">JS81F13</strain>
    </source>
</reference>
<evidence type="ECO:0000256" key="2">
    <source>
        <dbReference type="SAM" id="SignalP"/>
    </source>
</evidence>
<dbReference type="PATRIC" id="fig|61647.15.peg.500"/>
<dbReference type="InterPro" id="IPR050300">
    <property type="entry name" value="GDXG_lipolytic_enzyme"/>
</dbReference>
<feature type="signal peptide" evidence="2">
    <location>
        <begin position="1"/>
        <end position="26"/>
    </location>
</feature>
<keyword evidence="2" id="KW-0732">Signal</keyword>
<dbReference type="PANTHER" id="PTHR48081">
    <property type="entry name" value="AB HYDROLASE SUPERFAMILY PROTEIN C4A8.06C"/>
    <property type="match status" value="1"/>
</dbReference>
<dbReference type="PANTHER" id="PTHR48081:SF13">
    <property type="entry name" value="ALPHA_BETA HYDROLASE"/>
    <property type="match status" value="1"/>
</dbReference>
<sequence length="346" mass="36810">MTLINKCSFRLASGLLLSAMAVSAGASEITGYAEGAQVMRVEKTQGRVDALNDIVYSQVKSATDVRQLHMSLLVPRNNKLKPAIVYFPGGGFTSASWHKYIAMRMALANAGFVVASAEYRTVPDTFPAPVVDGKASVRYLREHAAEYGIDPKRIGVLGDSAGGYLAQMVALTGGEKRFEQGDYLTQSSAVQAAATLYGISDLRNIGEGFPEVVQNVHRSPAVTEALLVNGTAFRDFPGAAIGSDEKKALAASPMGHLSGKKPPFLIVHGSADTLVSPLQSQQLYNALKKAGDRADYVILAGAEHGDDTWYQTPVIERVVNWFKATLGDPQNAPAAPGAAKDKNANL</sequence>
<protein>
    <submittedName>
        <fullName evidence="4">Alpha/beta hydrolase</fullName>
    </submittedName>
</protein>
<evidence type="ECO:0000313" key="5">
    <source>
        <dbReference type="Proteomes" id="UP000036196"/>
    </source>
</evidence>
<dbReference type="SUPFAM" id="SSF53474">
    <property type="entry name" value="alpha/beta-Hydrolases"/>
    <property type="match status" value="1"/>
</dbReference>
<name>A0A0J5L652_PLUGE</name>
<comment type="caution">
    <text evidence="4">The sequence shown here is derived from an EMBL/GenBank/DDBJ whole genome shotgun (WGS) entry which is preliminary data.</text>
</comment>
<gene>
    <name evidence="4" type="ORF">ABW06_11885</name>
</gene>
<dbReference type="AlphaFoldDB" id="A0A0J5L652"/>
<keyword evidence="1 4" id="KW-0378">Hydrolase</keyword>
<dbReference type="InterPro" id="IPR029058">
    <property type="entry name" value="AB_hydrolase_fold"/>
</dbReference>
<dbReference type="eggNOG" id="COG0657">
    <property type="taxonomic scope" value="Bacteria"/>
</dbReference>
<evidence type="ECO:0000256" key="1">
    <source>
        <dbReference type="ARBA" id="ARBA00022801"/>
    </source>
</evidence>
<keyword evidence="5" id="KW-1185">Reference proteome</keyword>
<dbReference type="EMBL" id="LDZF01000010">
    <property type="protein sequence ID" value="KMK13724.1"/>
    <property type="molecule type" value="Genomic_DNA"/>
</dbReference>